<dbReference type="Proteomes" id="UP001165652">
    <property type="component" value="Unassembled WGS sequence"/>
</dbReference>
<reference evidence="1" key="2">
    <citation type="submission" date="2023-02" db="EMBL/GenBank/DDBJ databases">
        <authorList>
            <person name="Rayyan A."/>
            <person name="Meyer T."/>
            <person name="Kyndt J.A."/>
        </authorList>
    </citation>
    <scope>NUCLEOTIDE SEQUENCE</scope>
    <source>
        <strain evidence="1">DSM 9987</strain>
    </source>
</reference>
<dbReference type="RefSeq" id="WP_272778799.1">
    <property type="nucleotide sequence ID" value="NZ_JAQQLI010000035.1"/>
</dbReference>
<accession>A0ABT5JE78</accession>
<protein>
    <submittedName>
        <fullName evidence="1">Uncharacterized protein</fullName>
    </submittedName>
</protein>
<sequence>MKLGGLAANTGFAAAELEAMTIDQVLFWWGAVGAWQQASRDA</sequence>
<evidence type="ECO:0000313" key="2">
    <source>
        <dbReference type="Proteomes" id="UP001165652"/>
    </source>
</evidence>
<evidence type="ECO:0000313" key="1">
    <source>
        <dbReference type="EMBL" id="MDC7787963.1"/>
    </source>
</evidence>
<comment type="caution">
    <text evidence="1">The sequence shown here is derived from an EMBL/GenBank/DDBJ whole genome shotgun (WGS) entry which is preliminary data.</text>
</comment>
<dbReference type="EMBL" id="JAQQLI010000035">
    <property type="protein sequence ID" value="MDC7787963.1"/>
    <property type="molecule type" value="Genomic_DNA"/>
</dbReference>
<reference evidence="1" key="1">
    <citation type="journal article" date="2023" name="Microbiol Resour">
        <title>Genome Sequences of Rhodoplanes serenus and Two Thermotolerant Strains, Rhodoplanes tepidamans and 'Rhodoplanes cryptolactis,' Further Refine the Genus.</title>
        <authorList>
            <person name="Rayyan A.A."/>
            <person name="Kyndt J.A."/>
        </authorList>
    </citation>
    <scope>NUCLEOTIDE SEQUENCE</scope>
    <source>
        <strain evidence="1">DSM 9987</strain>
    </source>
</reference>
<organism evidence="1 2">
    <name type="scientific">Rhodoplanes tepidamans</name>
    <name type="common">Rhodoplanes cryptolactis</name>
    <dbReference type="NCBI Taxonomy" id="200616"/>
    <lineage>
        <taxon>Bacteria</taxon>
        <taxon>Pseudomonadati</taxon>
        <taxon>Pseudomonadota</taxon>
        <taxon>Alphaproteobacteria</taxon>
        <taxon>Hyphomicrobiales</taxon>
        <taxon>Nitrobacteraceae</taxon>
        <taxon>Rhodoplanes</taxon>
    </lineage>
</organism>
<gene>
    <name evidence="1" type="ORF">PQJ73_19925</name>
</gene>
<name>A0ABT5JE78_RHOTP</name>
<keyword evidence="2" id="KW-1185">Reference proteome</keyword>
<proteinExistence type="predicted"/>